<dbReference type="GO" id="GO:0007165">
    <property type="term" value="P:signal transduction"/>
    <property type="evidence" value="ECO:0007669"/>
    <property type="project" value="InterPro"/>
</dbReference>
<evidence type="ECO:0000256" key="3">
    <source>
        <dbReference type="ARBA" id="ARBA00023027"/>
    </source>
</evidence>
<keyword evidence="7" id="KW-1185">Reference proteome</keyword>
<dbReference type="InterPro" id="IPR044974">
    <property type="entry name" value="Disease_R_plants"/>
</dbReference>
<name>K7KXJ1_SOYBN</name>
<dbReference type="Pfam" id="PF23282">
    <property type="entry name" value="WHD_ROQ1"/>
    <property type="match status" value="1"/>
</dbReference>
<evidence type="ECO:0000313" key="7">
    <source>
        <dbReference type="Proteomes" id="UP000008827"/>
    </source>
</evidence>
<evidence type="ECO:0000313" key="6">
    <source>
        <dbReference type="EnsemblPlants" id="KRH55577"/>
    </source>
</evidence>
<dbReference type="InterPro" id="IPR001611">
    <property type="entry name" value="Leu-rich_rpt"/>
</dbReference>
<dbReference type="PANTHER" id="PTHR11017:SF259">
    <property type="entry name" value="ADP-RIBOSYL CYCLASE_CYCLIC ADP-RIBOSE HYDROLASE"/>
    <property type="match status" value="1"/>
</dbReference>
<dbReference type="PANTHER" id="PTHR11017">
    <property type="entry name" value="LEUCINE-RICH REPEAT-CONTAINING PROTEIN"/>
    <property type="match status" value="1"/>
</dbReference>
<dbReference type="OrthoDB" id="1627220at2759"/>
<dbReference type="AlphaFoldDB" id="K7KXJ1"/>
<proteinExistence type="predicted"/>
<dbReference type="SMR" id="K7KXJ1"/>
<dbReference type="InterPro" id="IPR058192">
    <property type="entry name" value="WHD_ROQ1-like"/>
</dbReference>
<dbReference type="GeneID" id="100814717"/>
<dbReference type="PROSITE" id="PS50104">
    <property type="entry name" value="TIR"/>
    <property type="match status" value="1"/>
</dbReference>
<dbReference type="Proteomes" id="UP000008827">
    <property type="component" value="Chromosome 6"/>
</dbReference>
<dbReference type="Pfam" id="PF00931">
    <property type="entry name" value="NB-ARC"/>
    <property type="match status" value="1"/>
</dbReference>
<dbReference type="InterPro" id="IPR002182">
    <property type="entry name" value="NB-ARC"/>
</dbReference>
<dbReference type="eggNOG" id="ENOG502R41B">
    <property type="taxonomic scope" value="Eukaryota"/>
</dbReference>
<accession>K7KXJ1</accession>
<reference evidence="5" key="3">
    <citation type="submission" date="2018-07" db="EMBL/GenBank/DDBJ databases">
        <title>WGS assembly of Glycine max.</title>
        <authorList>
            <person name="Schmutz J."/>
            <person name="Cannon S."/>
            <person name="Schlueter J."/>
            <person name="Ma J."/>
            <person name="Mitros T."/>
            <person name="Nelson W."/>
            <person name="Hyten D."/>
            <person name="Song Q."/>
            <person name="Thelen J."/>
            <person name="Cheng J."/>
            <person name="Xu D."/>
            <person name="Hellsten U."/>
            <person name="May G."/>
            <person name="Yu Y."/>
            <person name="Sakurai T."/>
            <person name="Umezawa T."/>
            <person name="Bhattacharyya M."/>
            <person name="Sandhu D."/>
            <person name="Valliyodan B."/>
            <person name="Lindquist E."/>
            <person name="Peto M."/>
            <person name="Grant D."/>
            <person name="Shu S."/>
            <person name="Goodstein D."/>
            <person name="Barry K."/>
            <person name="Futrell-Griggs M."/>
            <person name="Abernathy B."/>
            <person name="Du J."/>
            <person name="Tian Z."/>
            <person name="Zhu L."/>
            <person name="Gill N."/>
            <person name="Joshi T."/>
            <person name="Libault M."/>
            <person name="Sethuraman A."/>
            <person name="Zhang X."/>
            <person name="Shinozaki K."/>
            <person name="Nguyen H."/>
            <person name="Wing R."/>
            <person name="Cregan P."/>
            <person name="Specht J."/>
            <person name="Grimwood J."/>
            <person name="Rokhsar D."/>
            <person name="Stacey G."/>
            <person name="Shoemaker R."/>
            <person name="Jackson S."/>
        </authorList>
    </citation>
    <scope>NUCLEOTIDE SEQUENCE</scope>
    <source>
        <tissue evidence="5">Callus</tissue>
    </source>
</reference>
<dbReference type="PRINTS" id="PR00364">
    <property type="entry name" value="DISEASERSIST"/>
</dbReference>
<evidence type="ECO:0000256" key="1">
    <source>
        <dbReference type="ARBA" id="ARBA00022614"/>
    </source>
</evidence>
<dbReference type="Gene3D" id="1.10.8.430">
    <property type="entry name" value="Helical domain of apoptotic protease-activating factors"/>
    <property type="match status" value="1"/>
</dbReference>
<dbReference type="PROSITE" id="PS51450">
    <property type="entry name" value="LRR"/>
    <property type="match status" value="1"/>
</dbReference>
<reference evidence="5 6" key="1">
    <citation type="journal article" date="2010" name="Nature">
        <title>Genome sequence of the palaeopolyploid soybean.</title>
        <authorList>
            <person name="Schmutz J."/>
            <person name="Cannon S.B."/>
            <person name="Schlueter J."/>
            <person name="Ma J."/>
            <person name="Mitros T."/>
            <person name="Nelson W."/>
            <person name="Hyten D.L."/>
            <person name="Song Q."/>
            <person name="Thelen J.J."/>
            <person name="Cheng J."/>
            <person name="Xu D."/>
            <person name="Hellsten U."/>
            <person name="May G.D."/>
            <person name="Yu Y."/>
            <person name="Sakurai T."/>
            <person name="Umezawa T."/>
            <person name="Bhattacharyya M.K."/>
            <person name="Sandhu D."/>
            <person name="Valliyodan B."/>
            <person name="Lindquist E."/>
            <person name="Peto M."/>
            <person name="Grant D."/>
            <person name="Shu S."/>
            <person name="Goodstein D."/>
            <person name="Barry K."/>
            <person name="Futrell-Griggs M."/>
            <person name="Abernathy B."/>
            <person name="Du J."/>
            <person name="Tian Z."/>
            <person name="Zhu L."/>
            <person name="Gill N."/>
            <person name="Joshi T."/>
            <person name="Libault M."/>
            <person name="Sethuraman A."/>
            <person name="Zhang X.-C."/>
            <person name="Shinozaki K."/>
            <person name="Nguyen H.T."/>
            <person name="Wing R.A."/>
            <person name="Cregan P."/>
            <person name="Specht J."/>
            <person name="Grimwood J."/>
            <person name="Rokhsar D."/>
            <person name="Stacey G."/>
            <person name="Shoemaker R.C."/>
            <person name="Jackson S.A."/>
        </authorList>
    </citation>
    <scope>NUCLEOTIDE SEQUENCE [LARGE SCALE GENOMIC DNA]</scope>
    <source>
        <strain evidence="6">cv. Williams 82</strain>
        <tissue evidence="5">Callus</tissue>
    </source>
</reference>
<organism evidence="6">
    <name type="scientific">Glycine max</name>
    <name type="common">Soybean</name>
    <name type="synonym">Glycine hispida</name>
    <dbReference type="NCBI Taxonomy" id="3847"/>
    <lineage>
        <taxon>Eukaryota</taxon>
        <taxon>Viridiplantae</taxon>
        <taxon>Streptophyta</taxon>
        <taxon>Embryophyta</taxon>
        <taxon>Tracheophyta</taxon>
        <taxon>Spermatophyta</taxon>
        <taxon>Magnoliopsida</taxon>
        <taxon>eudicotyledons</taxon>
        <taxon>Gunneridae</taxon>
        <taxon>Pentapetalae</taxon>
        <taxon>rosids</taxon>
        <taxon>fabids</taxon>
        <taxon>Fabales</taxon>
        <taxon>Fabaceae</taxon>
        <taxon>Papilionoideae</taxon>
        <taxon>50 kb inversion clade</taxon>
        <taxon>NPAAA clade</taxon>
        <taxon>indigoferoid/millettioid clade</taxon>
        <taxon>Phaseoleae</taxon>
        <taxon>Glycine</taxon>
        <taxon>Glycine subgen. Soja</taxon>
    </lineage>
</organism>
<dbReference type="InterPro" id="IPR000157">
    <property type="entry name" value="TIR_dom"/>
</dbReference>
<dbReference type="SUPFAM" id="SSF52058">
    <property type="entry name" value="L domain-like"/>
    <property type="match status" value="1"/>
</dbReference>
<dbReference type="InterPro" id="IPR042197">
    <property type="entry name" value="Apaf_helical"/>
</dbReference>
<keyword evidence="3" id="KW-0520">NAD</keyword>
<feature type="domain" description="TIR" evidence="4">
    <location>
        <begin position="19"/>
        <end position="189"/>
    </location>
</feature>
<dbReference type="RefSeq" id="XP_006582229.1">
    <property type="nucleotide sequence ID" value="XM_006582166.4"/>
</dbReference>
<dbReference type="InterPro" id="IPR027417">
    <property type="entry name" value="P-loop_NTPase"/>
</dbReference>
<dbReference type="RefSeq" id="XP_040872591.1">
    <property type="nucleotide sequence ID" value="XM_041016657.1"/>
</dbReference>
<evidence type="ECO:0000256" key="2">
    <source>
        <dbReference type="ARBA" id="ARBA00022737"/>
    </source>
</evidence>
<dbReference type="Gramene" id="KRH55577">
    <property type="protein sequence ID" value="KRH55577"/>
    <property type="gene ID" value="GLYMA_06G263500"/>
</dbReference>
<dbReference type="KEGG" id="gmx:100814717"/>
<dbReference type="SMART" id="SM00255">
    <property type="entry name" value="TIR"/>
    <property type="match status" value="1"/>
</dbReference>
<gene>
    <name evidence="6" type="primary">LOC100814717</name>
    <name evidence="5" type="ORF">GLYMA_06G263500</name>
</gene>
<dbReference type="Gene3D" id="3.80.10.10">
    <property type="entry name" value="Ribonuclease Inhibitor"/>
    <property type="match status" value="3"/>
</dbReference>
<dbReference type="Pfam" id="PF01582">
    <property type="entry name" value="TIR"/>
    <property type="match status" value="1"/>
</dbReference>
<dbReference type="SUPFAM" id="SSF52200">
    <property type="entry name" value="Toll/Interleukin receptor TIR domain"/>
    <property type="match status" value="1"/>
</dbReference>
<dbReference type="SUPFAM" id="SSF52540">
    <property type="entry name" value="P-loop containing nucleoside triphosphate hydrolases"/>
    <property type="match status" value="1"/>
</dbReference>
<dbReference type="HOGENOM" id="CLU_001561_0_2_1"/>
<dbReference type="GO" id="GO:0006952">
    <property type="term" value="P:defense response"/>
    <property type="evidence" value="ECO:0007669"/>
    <property type="project" value="InterPro"/>
</dbReference>
<dbReference type="EMBL" id="CM000839">
    <property type="protein sequence ID" value="KRH55577.1"/>
    <property type="molecule type" value="Genomic_DNA"/>
</dbReference>
<dbReference type="InterPro" id="IPR032675">
    <property type="entry name" value="LRR_dom_sf"/>
</dbReference>
<dbReference type="PaxDb" id="3847-GLYMA06G41241.1"/>
<protein>
    <recommendedName>
        <fullName evidence="4">TIR domain-containing protein</fullName>
    </recommendedName>
</protein>
<evidence type="ECO:0000313" key="5">
    <source>
        <dbReference type="EMBL" id="KRH55577.1"/>
    </source>
</evidence>
<dbReference type="Gene3D" id="3.40.50.300">
    <property type="entry name" value="P-loop containing nucleotide triphosphate hydrolases"/>
    <property type="match status" value="1"/>
</dbReference>
<dbReference type="RefSeq" id="XP_025984770.1">
    <property type="nucleotide sequence ID" value="XM_026128985.2"/>
</dbReference>
<evidence type="ECO:0000259" key="4">
    <source>
        <dbReference type="PROSITE" id="PS50104"/>
    </source>
</evidence>
<dbReference type="GO" id="GO:0043531">
    <property type="term" value="F:ADP binding"/>
    <property type="evidence" value="ECO:0007669"/>
    <property type="project" value="InterPro"/>
</dbReference>
<keyword evidence="2" id="KW-0677">Repeat</keyword>
<dbReference type="OMA" id="GEDHREN"/>
<dbReference type="InterPro" id="IPR035897">
    <property type="entry name" value="Toll_tir_struct_dom_sf"/>
</dbReference>
<dbReference type="Gene3D" id="3.40.50.10140">
    <property type="entry name" value="Toll/interleukin-1 receptor homology (TIR) domain"/>
    <property type="match status" value="1"/>
</dbReference>
<dbReference type="EnsemblPlants" id="KRH55577">
    <property type="protein sequence ID" value="KRH55577"/>
    <property type="gene ID" value="GLYMA_06G263500"/>
</dbReference>
<keyword evidence="1" id="KW-0433">Leucine-rich repeat</keyword>
<dbReference type="FunFam" id="3.40.50.10140:FF:000007">
    <property type="entry name" value="Disease resistance protein (TIR-NBS-LRR class)"/>
    <property type="match status" value="1"/>
</dbReference>
<sequence length="1143" mass="131585">MASNTIIQYSSSSSHSIITTYDVFVSFRGEDTRNNFTAFLFDALSQNCINAFKDDADLKKGESIAPELLQAIEGSRLFVVVFSKNYASSTWCLRELAHICNCTIEASPGRVLPIFYDVDPSEVRKQSAYYGIAFEEHEGRFREDKEKMEEVLRWREALTQVANLSGWDIRNKSQPAMIKEIVQNIKYILGPKFQNPPNGNLVGMESSVEELEKCLALESVSDVRVVGISGMGGIGKTTLARALYEKIADQYDFHCFVDDVNNIYRHSSSLGVQKQLLSQCLNDENLEICNVSKGTYLVSTMLRNKRGLIVLDNVGQVEQLHMFTQSRETLLRECLGGGSRIIITSRDEHILRTHGVNHVYQVQPLSWDNAVKLFCINAFKCTYIMSDYEMLTHGVLSHAQGHPLAIEVIGKSLFGRNVSQWTSTLDRLRDNKSRNIMDVLRISYDDLEEKDREIFLDIACFFNDDHEQHVKEILNFRGFDPEIGLPILVEKSLITISDGLIHMHDLLRDLGKCIVREKSPKEPRKWSRLWDFEDIYKVMSDNMEAKNLEAIVVKYISWRVLGTTMRVDALSKMRNLKLLMFPIAWTFSGNLNYLSNELGYLYWKRYPFNLLPPCFQPHKLVELNFCGSKIKQLWEGRKPLPNLRLLDVSNCKNLIEVPNFGEAPNLASLNLCGCIRLRQLHSSIGLLRKLTILNLKECRSLTDLPHFVQGLNLEELNLEGCVQLRQIHPSIGHLRKLTVLNLKDCISLVSIPNTILGLNSLECLSLSGCSKLYNIHLSEELRDARYLKKLRMGEAPSCSQSIFSFLKKWLPWPSMAFDKSLEDAHKDSVRCLLPSLPILSCMRELDLSFCNLLKIPDAFGNLHCLEKLCLRGNNFETLPSLKELSKLLHLNLQHCKRLKYLPELPSRTDVPSPSSNKLRWTSVENEEIVLGLNIFNCPELVERDCCTSMCLSWMMQMVQAFSKPKSPWWIPFISSIIPGSKIPRWFDEQHLGMGNVIKIEHASDHFMQHHNNWIGIACSVIFVPHKERTMRHPESFTDESDERPCFYIPLLFRKDLVTDESDHMLLFYYTRESFTFLTSFEHHDELKVVCASSDPDQYFDVEVKKYGYRRVYRHDLELSNLTTMHRKNLLPRKRKFLAIEENK</sequence>
<reference evidence="6" key="2">
    <citation type="submission" date="2018-02" db="UniProtKB">
        <authorList>
            <consortium name="EnsemblPlants"/>
        </authorList>
    </citation>
    <scope>IDENTIFICATION</scope>
    <source>
        <strain evidence="6">Williams 82</strain>
    </source>
</reference>